<dbReference type="GO" id="GO:0022857">
    <property type="term" value="F:transmembrane transporter activity"/>
    <property type="evidence" value="ECO:0007669"/>
    <property type="project" value="InterPro"/>
</dbReference>
<gene>
    <name evidence="6" type="ORF">Amal_04060</name>
</gene>
<dbReference type="InterPro" id="IPR020846">
    <property type="entry name" value="MFS_dom"/>
</dbReference>
<sequence length="58" mass="6138">MAQGVGAVFGGPLAAWLHQASGNWHPVFALAIGGDLLTAVLALAVLRPMRRRFMQKAP</sequence>
<evidence type="ECO:0000256" key="3">
    <source>
        <dbReference type="ARBA" id="ARBA00023136"/>
    </source>
</evidence>
<name>A0A177FY50_9PROT</name>
<evidence type="ECO:0000313" key="6">
    <source>
        <dbReference type="EMBL" id="OAG71854.1"/>
    </source>
</evidence>
<dbReference type="AlphaFoldDB" id="A0A177FY50"/>
<dbReference type="EMBL" id="LVHD01000291">
    <property type="protein sequence ID" value="OAG71854.1"/>
    <property type="molecule type" value="Genomic_DNA"/>
</dbReference>
<proteinExistence type="predicted"/>
<evidence type="ECO:0000256" key="2">
    <source>
        <dbReference type="ARBA" id="ARBA00022989"/>
    </source>
</evidence>
<dbReference type="Proteomes" id="UP000077349">
    <property type="component" value="Unassembled WGS sequence"/>
</dbReference>
<reference evidence="6 7" key="1">
    <citation type="submission" date="2016-03" db="EMBL/GenBank/DDBJ databases">
        <title>Draft genome sequence of Acetobacter malorum CECT 7742, a strain isolated from strawberry vinegar.</title>
        <authorList>
            <person name="Sainz F."/>
            <person name="Mas A."/>
            <person name="Torija M.J."/>
        </authorList>
    </citation>
    <scope>NUCLEOTIDE SEQUENCE [LARGE SCALE GENOMIC DNA]</scope>
    <source>
        <strain evidence="6 7">CECT 7742</strain>
    </source>
</reference>
<evidence type="ECO:0000313" key="7">
    <source>
        <dbReference type="Proteomes" id="UP000077349"/>
    </source>
</evidence>
<accession>A0A177FY50</accession>
<dbReference type="InterPro" id="IPR036259">
    <property type="entry name" value="MFS_trans_sf"/>
</dbReference>
<feature type="domain" description="Major facilitator superfamily (MFS) profile" evidence="5">
    <location>
        <begin position="1"/>
        <end position="58"/>
    </location>
</feature>
<organism evidence="6 7">
    <name type="scientific">Acetobacter malorum</name>
    <dbReference type="NCBI Taxonomy" id="178901"/>
    <lineage>
        <taxon>Bacteria</taxon>
        <taxon>Pseudomonadati</taxon>
        <taxon>Pseudomonadota</taxon>
        <taxon>Alphaproteobacteria</taxon>
        <taxon>Acetobacterales</taxon>
        <taxon>Acetobacteraceae</taxon>
        <taxon>Acetobacter</taxon>
    </lineage>
</organism>
<comment type="caution">
    <text evidence="6">The sequence shown here is derived from an EMBL/GenBank/DDBJ whole genome shotgun (WGS) entry which is preliminary data.</text>
</comment>
<evidence type="ECO:0000256" key="1">
    <source>
        <dbReference type="ARBA" id="ARBA00022692"/>
    </source>
</evidence>
<evidence type="ECO:0000256" key="4">
    <source>
        <dbReference type="SAM" id="Phobius"/>
    </source>
</evidence>
<feature type="transmembrane region" description="Helical" evidence="4">
    <location>
        <begin position="27"/>
        <end position="46"/>
    </location>
</feature>
<dbReference type="Gene3D" id="1.20.1250.20">
    <property type="entry name" value="MFS general substrate transporter like domains"/>
    <property type="match status" value="1"/>
</dbReference>
<keyword evidence="2 4" id="KW-1133">Transmembrane helix</keyword>
<keyword evidence="1 4" id="KW-0812">Transmembrane</keyword>
<dbReference type="PATRIC" id="fig|178901.16.peg.4444"/>
<dbReference type="SUPFAM" id="SSF103473">
    <property type="entry name" value="MFS general substrate transporter"/>
    <property type="match status" value="1"/>
</dbReference>
<dbReference type="PROSITE" id="PS50850">
    <property type="entry name" value="MFS"/>
    <property type="match status" value="1"/>
</dbReference>
<evidence type="ECO:0000259" key="5">
    <source>
        <dbReference type="PROSITE" id="PS50850"/>
    </source>
</evidence>
<keyword evidence="3 4" id="KW-0472">Membrane</keyword>
<protein>
    <submittedName>
        <fullName evidence="6">Major facilitator superfamily MFS_1</fullName>
    </submittedName>
</protein>